<dbReference type="PANTHER" id="PTHR43009">
    <property type="entry name" value="HOMOGENTISATE SOLANESYLTRANSFERASE, CHLOROPLASTIC"/>
    <property type="match status" value="1"/>
</dbReference>
<protein>
    <submittedName>
        <fullName evidence="8">Uncharacterized protein</fullName>
    </submittedName>
</protein>
<dbReference type="AlphaFoldDB" id="A0ABD1LI29"/>
<dbReference type="GO" id="GO:0016740">
    <property type="term" value="F:transferase activity"/>
    <property type="evidence" value="ECO:0007669"/>
    <property type="project" value="UniProtKB-KW"/>
</dbReference>
<dbReference type="EMBL" id="JBGMDY010000009">
    <property type="protein sequence ID" value="KAL2323108.1"/>
    <property type="molecule type" value="Genomic_DNA"/>
</dbReference>
<accession>A0ABD1LI29</accession>
<dbReference type="Proteomes" id="UP001603857">
    <property type="component" value="Unassembled WGS sequence"/>
</dbReference>
<comment type="caution">
    <text evidence="8">The sequence shown here is derived from an EMBL/GenBank/DDBJ whole genome shotgun (WGS) entry which is preliminary data.</text>
</comment>
<evidence type="ECO:0000256" key="2">
    <source>
        <dbReference type="ARBA" id="ARBA00005985"/>
    </source>
</evidence>
<sequence length="169" mass="19002">MDARYESINKILDIITFVFKRPPIFPRSLIFAIIFMSLYSVGIALCKDIPDIEGDATFGIYSFSARLGQKRVFRICVSLFKMAFGVVFLAGAMSPSLWIKIVTKNETKEGEKNREAKEEEMNFVPPTHALMPHLSEQSQILQLSAPKVSSPLLLSLPKDKSPKNNKTYG</sequence>
<keyword evidence="3" id="KW-0808">Transferase</keyword>
<organism evidence="8 9">
    <name type="scientific">Flemingia macrophylla</name>
    <dbReference type="NCBI Taxonomy" id="520843"/>
    <lineage>
        <taxon>Eukaryota</taxon>
        <taxon>Viridiplantae</taxon>
        <taxon>Streptophyta</taxon>
        <taxon>Embryophyta</taxon>
        <taxon>Tracheophyta</taxon>
        <taxon>Spermatophyta</taxon>
        <taxon>Magnoliopsida</taxon>
        <taxon>eudicotyledons</taxon>
        <taxon>Gunneridae</taxon>
        <taxon>Pentapetalae</taxon>
        <taxon>rosids</taxon>
        <taxon>fabids</taxon>
        <taxon>Fabales</taxon>
        <taxon>Fabaceae</taxon>
        <taxon>Papilionoideae</taxon>
        <taxon>50 kb inversion clade</taxon>
        <taxon>NPAAA clade</taxon>
        <taxon>indigoferoid/millettioid clade</taxon>
        <taxon>Phaseoleae</taxon>
        <taxon>Flemingia</taxon>
    </lineage>
</organism>
<comment type="similarity">
    <text evidence="2">Belongs to the UbiA prenyltransferase family.</text>
</comment>
<reference evidence="8 9" key="1">
    <citation type="submission" date="2024-08" db="EMBL/GenBank/DDBJ databases">
        <title>Insights into the chromosomal genome structure of Flemingia macrophylla.</title>
        <authorList>
            <person name="Ding Y."/>
            <person name="Zhao Y."/>
            <person name="Bi W."/>
            <person name="Wu M."/>
            <person name="Zhao G."/>
            <person name="Gong Y."/>
            <person name="Li W."/>
            <person name="Zhang P."/>
        </authorList>
    </citation>
    <scope>NUCLEOTIDE SEQUENCE [LARGE SCALE GENOMIC DNA]</scope>
    <source>
        <strain evidence="8">DYQJB</strain>
        <tissue evidence="8">Leaf</tissue>
    </source>
</reference>
<dbReference type="GO" id="GO:0031969">
    <property type="term" value="C:chloroplast membrane"/>
    <property type="evidence" value="ECO:0007669"/>
    <property type="project" value="UniProtKB-SubCell"/>
</dbReference>
<comment type="subcellular location">
    <subcellularLocation>
        <location evidence="1">Plastid</location>
        <location evidence="1">Chloroplast membrane</location>
        <topology evidence="1">Multi-pass membrane protein</topology>
    </subcellularLocation>
</comment>
<evidence type="ECO:0000256" key="5">
    <source>
        <dbReference type="ARBA" id="ARBA00022989"/>
    </source>
</evidence>
<feature type="transmembrane region" description="Helical" evidence="7">
    <location>
        <begin position="72"/>
        <end position="98"/>
    </location>
</feature>
<keyword evidence="5 7" id="KW-1133">Transmembrane helix</keyword>
<keyword evidence="6 7" id="KW-0472">Membrane</keyword>
<keyword evidence="4 7" id="KW-0812">Transmembrane</keyword>
<evidence type="ECO:0000313" key="9">
    <source>
        <dbReference type="Proteomes" id="UP001603857"/>
    </source>
</evidence>
<name>A0ABD1LI29_9FABA</name>
<evidence type="ECO:0000313" key="8">
    <source>
        <dbReference type="EMBL" id="KAL2323108.1"/>
    </source>
</evidence>
<dbReference type="PANTHER" id="PTHR43009:SF6">
    <property type="entry name" value="HOMOGENTISATE PHYTYLTRANSFERASE 1, CHLOROPLASTIC"/>
    <property type="match status" value="1"/>
</dbReference>
<proteinExistence type="inferred from homology"/>
<feature type="transmembrane region" description="Helical" evidence="7">
    <location>
        <begin position="28"/>
        <end position="46"/>
    </location>
</feature>
<evidence type="ECO:0000256" key="7">
    <source>
        <dbReference type="SAM" id="Phobius"/>
    </source>
</evidence>
<evidence type="ECO:0000256" key="1">
    <source>
        <dbReference type="ARBA" id="ARBA00004508"/>
    </source>
</evidence>
<gene>
    <name evidence="8" type="ORF">Fmac_027487</name>
</gene>
<dbReference type="InterPro" id="IPR000537">
    <property type="entry name" value="UbiA_prenyltransferase"/>
</dbReference>
<evidence type="ECO:0000256" key="3">
    <source>
        <dbReference type="ARBA" id="ARBA00022679"/>
    </source>
</evidence>
<evidence type="ECO:0000256" key="6">
    <source>
        <dbReference type="ARBA" id="ARBA00023136"/>
    </source>
</evidence>
<evidence type="ECO:0000256" key="4">
    <source>
        <dbReference type="ARBA" id="ARBA00022692"/>
    </source>
</evidence>
<keyword evidence="9" id="KW-1185">Reference proteome</keyword>
<dbReference type="Pfam" id="PF01040">
    <property type="entry name" value="UbiA"/>
    <property type="match status" value="1"/>
</dbReference>